<dbReference type="Gene3D" id="1.20.89.10">
    <property type="entry name" value="Nitrogenase Molybdenum-iron Protein, subunit B, domain 4"/>
    <property type="match status" value="1"/>
</dbReference>
<dbReference type="GO" id="GO:0016163">
    <property type="term" value="F:nitrogenase activity"/>
    <property type="evidence" value="ECO:0007669"/>
    <property type="project" value="UniProtKB-EC"/>
</dbReference>
<dbReference type="PROSITE" id="PS00090">
    <property type="entry name" value="NITROGENASE_1_2"/>
    <property type="match status" value="1"/>
</dbReference>
<keyword evidence="6" id="KW-1185">Reference proteome</keyword>
<evidence type="ECO:0000259" key="4">
    <source>
        <dbReference type="Pfam" id="PF00148"/>
    </source>
</evidence>
<dbReference type="Proteomes" id="UP000009047">
    <property type="component" value="Chromosome"/>
</dbReference>
<dbReference type="InterPro" id="IPR000510">
    <property type="entry name" value="Nase/OxRdtase_comp1"/>
</dbReference>
<sequence length="457" mass="48649">MTREITSPDYVSTTNACKLCMPLGACLAFKGVEGAAPFLHGSQGCATYMRRYLISHFREPVDIASSSLGENQAIFGGGPNLKKGLVNVINKYGAKVVGIATTCLTETIGDDVPGLVREFLAEAKVETPDGQMPALITVPTPAYGGSHVDGFHAAVLAMVSQLAQPTPAHGGVNLLPGFVSPADLRRLATVTRAYGLRAALAPDYSRTLDAPAMATYEALPAGGVSLNQLRAMGGAKATIELGHCLPGRSAGSWLEMYLNVPLRSLGLPMGVRACDALHQALRELSGRDTPEEIELERGRLIDAMIDGHKYLSGKTAVIYGDEDMVVGVAGWLAELGVRPALCATGGKSGRFPAAIAEVTEGLVRQPARAVDGVDFQQIGEMARQIGPDILVGNSKGYRLARELGVPLVRVGFPIHDRFGGQRLLCLDYQGSQELLDRIINAILAHDQDRHHWGYGYL</sequence>
<protein>
    <submittedName>
        <fullName evidence="5">Nitrogenase</fullName>
        <ecNumber evidence="5">1.18.6.1</ecNumber>
    </submittedName>
</protein>
<name>E1QE23_DESB2</name>
<dbReference type="PANTHER" id="PTHR33712:SF7">
    <property type="entry name" value="LIGHT-INDEPENDENT PROTOCHLOROPHYLLIDE REDUCTASE SUBUNIT B"/>
    <property type="match status" value="1"/>
</dbReference>
<dbReference type="KEGG" id="dbr:Deba_0435"/>
<dbReference type="PANTHER" id="PTHR33712">
    <property type="entry name" value="LIGHT-INDEPENDENT PROTOCHLOROPHYLLIDE REDUCTASE SUBUNIT B"/>
    <property type="match status" value="1"/>
</dbReference>
<dbReference type="RefSeq" id="WP_013257265.1">
    <property type="nucleotide sequence ID" value="NC_014365.1"/>
</dbReference>
<dbReference type="InterPro" id="IPR000318">
    <property type="entry name" value="Nase_comp1_CS"/>
</dbReference>
<evidence type="ECO:0000313" key="6">
    <source>
        <dbReference type="Proteomes" id="UP000009047"/>
    </source>
</evidence>
<organism evidence="5 6">
    <name type="scientific">Desulfarculus baarsii (strain ATCC 33931 / DSM 2075 / LMG 7858 / VKM B-1802 / 2st14)</name>
    <dbReference type="NCBI Taxonomy" id="644282"/>
    <lineage>
        <taxon>Bacteria</taxon>
        <taxon>Pseudomonadati</taxon>
        <taxon>Thermodesulfobacteriota</taxon>
        <taxon>Desulfarculia</taxon>
        <taxon>Desulfarculales</taxon>
        <taxon>Desulfarculaceae</taxon>
        <taxon>Desulfarculus</taxon>
    </lineage>
</organism>
<proteinExistence type="inferred from homology"/>
<dbReference type="EMBL" id="CP002085">
    <property type="protein sequence ID" value="ADK83809.1"/>
    <property type="molecule type" value="Genomic_DNA"/>
</dbReference>
<gene>
    <name evidence="5" type="ordered locus">Deba_0435</name>
</gene>
<dbReference type="eggNOG" id="COG2710">
    <property type="taxonomic scope" value="Bacteria"/>
</dbReference>
<dbReference type="InterPro" id="IPR050152">
    <property type="entry name" value="ChlB/BchB/BchZ"/>
</dbReference>
<comment type="similarity">
    <text evidence="1 3">Belongs to the NifD/NifK/NifE/NifN family.</text>
</comment>
<dbReference type="HOGENOM" id="CLU_025876_2_0_7"/>
<evidence type="ECO:0000256" key="3">
    <source>
        <dbReference type="RuleBase" id="RU004021"/>
    </source>
</evidence>
<dbReference type="AlphaFoldDB" id="E1QE23"/>
<keyword evidence="2 3" id="KW-0535">Nitrogen fixation</keyword>
<evidence type="ECO:0000313" key="5">
    <source>
        <dbReference type="EMBL" id="ADK83809.1"/>
    </source>
</evidence>
<reference evidence="5 6" key="1">
    <citation type="journal article" date="2010" name="Stand. Genomic Sci.">
        <title>Complete genome sequence of Desulfarculus baarsii type strain (2st14).</title>
        <authorList>
            <person name="Sun H."/>
            <person name="Spring S."/>
            <person name="Lapidus A."/>
            <person name="Davenport K."/>
            <person name="Del Rio T.G."/>
            <person name="Tice H."/>
            <person name="Nolan M."/>
            <person name="Copeland A."/>
            <person name="Cheng J.F."/>
            <person name="Lucas S."/>
            <person name="Tapia R."/>
            <person name="Goodwin L."/>
            <person name="Pitluck S."/>
            <person name="Ivanova N."/>
            <person name="Pagani I."/>
            <person name="Mavromatis K."/>
            <person name="Ovchinnikova G."/>
            <person name="Pati A."/>
            <person name="Chen A."/>
            <person name="Palaniappan K."/>
            <person name="Hauser L."/>
            <person name="Chang Y.J."/>
            <person name="Jeffries C.D."/>
            <person name="Detter J.C."/>
            <person name="Han C."/>
            <person name="Rohde M."/>
            <person name="Brambilla E."/>
            <person name="Goker M."/>
            <person name="Woyke T."/>
            <person name="Bristow J."/>
            <person name="Eisen J.A."/>
            <person name="Markowitz V."/>
            <person name="Hugenholtz P."/>
            <person name="Kyrpides N.C."/>
            <person name="Klenk H.P."/>
            <person name="Land M."/>
        </authorList>
    </citation>
    <scope>NUCLEOTIDE SEQUENCE [LARGE SCALE GENOMIC DNA]</scope>
    <source>
        <strain evidence="6">ATCC 33931 / DSM 2075 / LMG 7858 / VKM B-1802 / 2st14</strain>
    </source>
</reference>
<evidence type="ECO:0000256" key="1">
    <source>
        <dbReference type="ARBA" id="ARBA00011002"/>
    </source>
</evidence>
<accession>E1QE23</accession>
<keyword evidence="5" id="KW-0560">Oxidoreductase</keyword>
<dbReference type="PROSITE" id="PS00699">
    <property type="entry name" value="NITROGENASE_1_1"/>
    <property type="match status" value="1"/>
</dbReference>
<dbReference type="SUPFAM" id="SSF53807">
    <property type="entry name" value="Helical backbone' metal receptor"/>
    <property type="match status" value="1"/>
</dbReference>
<dbReference type="STRING" id="644282.Deba_0435"/>
<dbReference type="EC" id="1.18.6.1" evidence="5"/>
<dbReference type="Gene3D" id="3.40.50.1980">
    <property type="entry name" value="Nitrogenase molybdenum iron protein domain"/>
    <property type="match status" value="3"/>
</dbReference>
<dbReference type="Pfam" id="PF00148">
    <property type="entry name" value="Oxidored_nitro"/>
    <property type="match status" value="1"/>
</dbReference>
<evidence type="ECO:0000256" key="2">
    <source>
        <dbReference type="ARBA" id="ARBA00023231"/>
    </source>
</evidence>
<feature type="domain" description="Nitrogenase/oxidoreductase component 1" evidence="4">
    <location>
        <begin position="20"/>
        <end position="442"/>
    </location>
</feature>